<name>A0ACC0LW91_RHOML</name>
<organism evidence="1 2">
    <name type="scientific">Rhododendron molle</name>
    <name type="common">Chinese azalea</name>
    <name type="synonym">Azalea mollis</name>
    <dbReference type="NCBI Taxonomy" id="49168"/>
    <lineage>
        <taxon>Eukaryota</taxon>
        <taxon>Viridiplantae</taxon>
        <taxon>Streptophyta</taxon>
        <taxon>Embryophyta</taxon>
        <taxon>Tracheophyta</taxon>
        <taxon>Spermatophyta</taxon>
        <taxon>Magnoliopsida</taxon>
        <taxon>eudicotyledons</taxon>
        <taxon>Gunneridae</taxon>
        <taxon>Pentapetalae</taxon>
        <taxon>asterids</taxon>
        <taxon>Ericales</taxon>
        <taxon>Ericaceae</taxon>
        <taxon>Ericoideae</taxon>
        <taxon>Rhodoreae</taxon>
        <taxon>Rhododendron</taxon>
    </lineage>
</organism>
<keyword evidence="2" id="KW-1185">Reference proteome</keyword>
<evidence type="ECO:0000313" key="1">
    <source>
        <dbReference type="EMBL" id="KAI8532624.1"/>
    </source>
</evidence>
<evidence type="ECO:0000313" key="2">
    <source>
        <dbReference type="Proteomes" id="UP001062846"/>
    </source>
</evidence>
<protein>
    <submittedName>
        <fullName evidence="1">Uncharacterized protein</fullName>
    </submittedName>
</protein>
<gene>
    <name evidence="1" type="ORF">RHMOL_Rhmol11G0227800</name>
</gene>
<reference evidence="1" key="1">
    <citation type="submission" date="2022-02" db="EMBL/GenBank/DDBJ databases">
        <title>Plant Genome Project.</title>
        <authorList>
            <person name="Zhang R.-G."/>
        </authorList>
    </citation>
    <scope>NUCLEOTIDE SEQUENCE</scope>
    <source>
        <strain evidence="1">AT1</strain>
    </source>
</reference>
<dbReference type="Proteomes" id="UP001062846">
    <property type="component" value="Chromosome 11"/>
</dbReference>
<proteinExistence type="predicted"/>
<accession>A0ACC0LW91</accession>
<dbReference type="EMBL" id="CM046398">
    <property type="protein sequence ID" value="KAI8532624.1"/>
    <property type="molecule type" value="Genomic_DNA"/>
</dbReference>
<comment type="caution">
    <text evidence="1">The sequence shown here is derived from an EMBL/GenBank/DDBJ whole genome shotgun (WGS) entry which is preliminary data.</text>
</comment>
<sequence length="223" mass="24827">MDDMLDSECSSGCESGWTLYLEHSFLSPHPSKRRKTEKQSVSEEEEGEEEEEEEDSSMVSDASSGPRIFHEEECFGNAGNGFFCRAAVDAALLKNGGKREKNRGNRSGEVEEDDPSFLDDTASSPICNFSQNNFPLTNEEASMENALDFSQGWSATHSETNNGSTHGRSAIFHDEPFDFFQFPMPGDQLQHSHQVGLVGLSISIRRTKSSKKDVSRKQTRTQV</sequence>